<evidence type="ECO:0000313" key="2">
    <source>
        <dbReference type="Proteomes" id="UP000271374"/>
    </source>
</evidence>
<dbReference type="OrthoDB" id="1643929at2"/>
<dbReference type="EMBL" id="RXNT01000018">
    <property type="protein sequence ID" value="RTR27598.1"/>
    <property type="molecule type" value="Genomic_DNA"/>
</dbReference>
<dbReference type="RefSeq" id="WP_126410345.1">
    <property type="nucleotide sequence ID" value="NZ_RXNT01000018.1"/>
</dbReference>
<proteinExistence type="predicted"/>
<accession>A0A431VWI5</accession>
<dbReference type="Proteomes" id="UP000271374">
    <property type="component" value="Unassembled WGS sequence"/>
</dbReference>
<reference evidence="1 2" key="1">
    <citation type="submission" date="2018-12" db="EMBL/GenBank/DDBJ databases">
        <title>Bacillus yapensis draft genome sequence.</title>
        <authorList>
            <person name="Yu L."/>
            <person name="Xu X."/>
            <person name="Tang X."/>
        </authorList>
    </citation>
    <scope>NUCLEOTIDE SEQUENCE [LARGE SCALE GENOMIC DNA]</scope>
    <source>
        <strain evidence="1 2">XXST-01</strain>
    </source>
</reference>
<organism evidence="1 2">
    <name type="scientific">Bacillus yapensis</name>
    <dbReference type="NCBI Taxonomy" id="2492960"/>
    <lineage>
        <taxon>Bacteria</taxon>
        <taxon>Bacillati</taxon>
        <taxon>Bacillota</taxon>
        <taxon>Bacilli</taxon>
        <taxon>Bacillales</taxon>
        <taxon>Bacillaceae</taxon>
        <taxon>Bacillus</taxon>
    </lineage>
</organism>
<gene>
    <name evidence="1" type="ORF">EKG37_18940</name>
</gene>
<dbReference type="AlphaFoldDB" id="A0A431VWI5"/>
<keyword evidence="2" id="KW-1185">Reference proteome</keyword>
<comment type="caution">
    <text evidence="1">The sequence shown here is derived from an EMBL/GenBank/DDBJ whole genome shotgun (WGS) entry which is preliminary data.</text>
</comment>
<evidence type="ECO:0000313" key="1">
    <source>
        <dbReference type="EMBL" id="RTR27598.1"/>
    </source>
</evidence>
<sequence length="77" mass="8898">MNQHRVNVFCGQIKFLHEFIDNFSDETVRVNVEQLNKIDMNVTVETELSGEDTVKYLKELLKNSPMGSALHFSVKLQ</sequence>
<protein>
    <submittedName>
        <fullName evidence="1">Uncharacterized protein</fullName>
    </submittedName>
</protein>
<name>A0A431VWI5_9BACI</name>